<reference evidence="2" key="1">
    <citation type="submission" date="2020-07" db="EMBL/GenBank/DDBJ databases">
        <title>Multicomponent nature underlies the extraordinary mechanical properties of spider dragline silk.</title>
        <authorList>
            <person name="Kono N."/>
            <person name="Nakamura H."/>
            <person name="Mori M."/>
            <person name="Yoshida Y."/>
            <person name="Ohtoshi R."/>
            <person name="Malay A.D."/>
            <person name="Moran D.A.P."/>
            <person name="Tomita M."/>
            <person name="Numata K."/>
            <person name="Arakawa K."/>
        </authorList>
    </citation>
    <scope>NUCLEOTIDE SEQUENCE</scope>
</reference>
<sequence>MYRYSALAQQSLPYERKRVLQRSGTSSVEFSSPTPSAMVKDGQQELQGQTRTTEGPLSNSTQGTPSASYTGGCYVKLTCSGLNILMIPRFSSSP</sequence>
<dbReference type="AlphaFoldDB" id="A0A8X6EWR3"/>
<feature type="region of interest" description="Disordered" evidence="1">
    <location>
        <begin position="18"/>
        <end position="70"/>
    </location>
</feature>
<feature type="compositionally biased region" description="Polar residues" evidence="1">
    <location>
        <begin position="22"/>
        <end position="35"/>
    </location>
</feature>
<name>A0A8X6EWR3_TRICU</name>
<dbReference type="EMBL" id="BMAO01019989">
    <property type="protein sequence ID" value="GFQ64283.1"/>
    <property type="molecule type" value="Genomic_DNA"/>
</dbReference>
<protein>
    <submittedName>
        <fullName evidence="2">Uncharacterized protein</fullName>
    </submittedName>
</protein>
<feature type="compositionally biased region" description="Polar residues" evidence="1">
    <location>
        <begin position="44"/>
        <end position="69"/>
    </location>
</feature>
<evidence type="ECO:0000256" key="1">
    <source>
        <dbReference type="SAM" id="MobiDB-lite"/>
    </source>
</evidence>
<accession>A0A8X6EWR3</accession>
<organism evidence="2 3">
    <name type="scientific">Trichonephila clavata</name>
    <name type="common">Joro spider</name>
    <name type="synonym">Nephila clavata</name>
    <dbReference type="NCBI Taxonomy" id="2740835"/>
    <lineage>
        <taxon>Eukaryota</taxon>
        <taxon>Metazoa</taxon>
        <taxon>Ecdysozoa</taxon>
        <taxon>Arthropoda</taxon>
        <taxon>Chelicerata</taxon>
        <taxon>Arachnida</taxon>
        <taxon>Araneae</taxon>
        <taxon>Araneomorphae</taxon>
        <taxon>Entelegynae</taxon>
        <taxon>Araneoidea</taxon>
        <taxon>Nephilidae</taxon>
        <taxon>Trichonephila</taxon>
    </lineage>
</organism>
<evidence type="ECO:0000313" key="3">
    <source>
        <dbReference type="Proteomes" id="UP000887116"/>
    </source>
</evidence>
<gene>
    <name evidence="2" type="ORF">TNCT_16691</name>
</gene>
<keyword evidence="3" id="KW-1185">Reference proteome</keyword>
<comment type="caution">
    <text evidence="2">The sequence shown here is derived from an EMBL/GenBank/DDBJ whole genome shotgun (WGS) entry which is preliminary data.</text>
</comment>
<dbReference type="Proteomes" id="UP000887116">
    <property type="component" value="Unassembled WGS sequence"/>
</dbReference>
<proteinExistence type="predicted"/>
<evidence type="ECO:0000313" key="2">
    <source>
        <dbReference type="EMBL" id="GFQ64283.1"/>
    </source>
</evidence>